<evidence type="ECO:0000313" key="1">
    <source>
        <dbReference type="EMBL" id="PPR99079.1"/>
    </source>
</evidence>
<dbReference type="OrthoDB" id="10586783at2759"/>
<dbReference type="Proteomes" id="UP000239757">
    <property type="component" value="Unassembled WGS sequence"/>
</dbReference>
<accession>A0A2P5X6Y0</accession>
<name>A0A2P5X6Y0_GOSBA</name>
<gene>
    <name evidence="1" type="ORF">GOBAR_AA21583</name>
</gene>
<organism evidence="1 2">
    <name type="scientific">Gossypium barbadense</name>
    <name type="common">Sea Island cotton</name>
    <name type="synonym">Hibiscus barbadensis</name>
    <dbReference type="NCBI Taxonomy" id="3634"/>
    <lineage>
        <taxon>Eukaryota</taxon>
        <taxon>Viridiplantae</taxon>
        <taxon>Streptophyta</taxon>
        <taxon>Embryophyta</taxon>
        <taxon>Tracheophyta</taxon>
        <taxon>Spermatophyta</taxon>
        <taxon>Magnoliopsida</taxon>
        <taxon>eudicotyledons</taxon>
        <taxon>Gunneridae</taxon>
        <taxon>Pentapetalae</taxon>
        <taxon>rosids</taxon>
        <taxon>malvids</taxon>
        <taxon>Malvales</taxon>
        <taxon>Malvaceae</taxon>
        <taxon>Malvoideae</taxon>
        <taxon>Gossypium</taxon>
    </lineage>
</organism>
<proteinExistence type="predicted"/>
<protein>
    <submittedName>
        <fullName evidence="1">Uncharacterized protein</fullName>
    </submittedName>
</protein>
<dbReference type="EMBL" id="KZ665544">
    <property type="protein sequence ID" value="PPR99079.1"/>
    <property type="molecule type" value="Genomic_DNA"/>
</dbReference>
<reference evidence="1 2" key="1">
    <citation type="submission" date="2015-01" db="EMBL/GenBank/DDBJ databases">
        <title>Genome of allotetraploid Gossypium barbadense reveals genomic plasticity and fiber elongation in cotton evolution.</title>
        <authorList>
            <person name="Chen X."/>
            <person name="Liu X."/>
            <person name="Zhao B."/>
            <person name="Zheng H."/>
            <person name="Hu Y."/>
            <person name="Lu G."/>
            <person name="Yang C."/>
            <person name="Chen J."/>
            <person name="Shan C."/>
            <person name="Zhang L."/>
            <person name="Zhou Y."/>
            <person name="Wang L."/>
            <person name="Guo W."/>
            <person name="Bai Y."/>
            <person name="Ruan J."/>
            <person name="Shangguan X."/>
            <person name="Mao Y."/>
            <person name="Jiang J."/>
            <person name="Zhu Y."/>
            <person name="Lei J."/>
            <person name="Kang H."/>
            <person name="Chen S."/>
            <person name="He X."/>
            <person name="Wang R."/>
            <person name="Wang Y."/>
            <person name="Chen J."/>
            <person name="Wang L."/>
            <person name="Yu S."/>
            <person name="Wang B."/>
            <person name="Wei J."/>
            <person name="Song S."/>
            <person name="Lu X."/>
            <person name="Gao Z."/>
            <person name="Gu W."/>
            <person name="Deng X."/>
            <person name="Ma D."/>
            <person name="Wang S."/>
            <person name="Liang W."/>
            <person name="Fang L."/>
            <person name="Cai C."/>
            <person name="Zhu X."/>
            <person name="Zhou B."/>
            <person name="Zhang Y."/>
            <person name="Chen Z."/>
            <person name="Xu S."/>
            <person name="Zhu R."/>
            <person name="Wang S."/>
            <person name="Zhang T."/>
            <person name="Zhao G."/>
        </authorList>
    </citation>
    <scope>NUCLEOTIDE SEQUENCE [LARGE SCALE GENOMIC DNA]</scope>
    <source>
        <strain evidence="2">cv. Xinhai21</strain>
        <tissue evidence="1">Leaf</tissue>
    </source>
</reference>
<sequence>MGFRPNGLSLPIWFVPTDNSKAMRLLRISSAQSCASSQTSSSMDVDAIMERTQNAEESSSSRLIRCKWGKGPINCEGELTPPILLSHLETQTESTTLMDVTPLAQSLLGGFTSQTAPSALPSLHLG</sequence>
<dbReference type="AlphaFoldDB" id="A0A2P5X6Y0"/>
<evidence type="ECO:0000313" key="2">
    <source>
        <dbReference type="Proteomes" id="UP000239757"/>
    </source>
</evidence>